<dbReference type="EMBL" id="CP092883">
    <property type="protein sequence ID" value="UYV82446.1"/>
    <property type="molecule type" value="Genomic_DNA"/>
</dbReference>
<sequence length="649" mass="73353">MCDQVNAFKSKTYTTTPAHILDYIGAKTYTTTPAHILDCIGAKTYTTTPAHILDCIGAKTYTTTPAHILDCIGAKTYTTTPAHILDCIGAKTYTTTPAHILDLRCREPQAAKDVLFWIDVCHIEDCKDSRVYMVRKFPVHGYRSDSRHRTTEQFHTCTASPARHVEKDFWAGNYSLILLLCCKIASFLEQMFLKPYRCCIISLELKDVELEWNNPFQRMNKDKNQTPSEVGQIDERVQPPSAPITLENLVTQLTIALQNLRPKARQDLEMPKYDGTYPAQSFFETYDNQANRAGLSASEKLDRLPLFLVQQPLQYFHQLRLDTRNYFQARDTLLDLYPSTSEATYSKYFALRLQGQSLEEYYRTKTAMGLQLGLPQEAILETLTEGLPFGDQQYNHCNKQCRKQPFAADNTLLHQVQTPEQRSSLRDAQIHPIERAITKPIATSQIFHVAPSQVPIAQISQVPIEQTSQVPIEQTPQVPIEQTSQVPIEQTSQVPIEQTSQVPIAQTSQVPIDQTSQVPIEQTSQVPIEQTSQDPTTTDPHELTMEDEMSKNPQHDHRLLLEDTDLSDSSTPDKRDSPSLSEENCYESFGDCEHPDSIGVMQNPTGTISSNNAVPCQSTPPRADQAAYVPRTRLHAMYGNHIPHRDFPT</sequence>
<feature type="region of interest" description="Disordered" evidence="1">
    <location>
        <begin position="481"/>
        <end position="584"/>
    </location>
</feature>
<dbReference type="Proteomes" id="UP001235939">
    <property type="component" value="Chromosome 21"/>
</dbReference>
<feature type="compositionally biased region" description="Basic and acidic residues" evidence="1">
    <location>
        <begin position="539"/>
        <end position="561"/>
    </location>
</feature>
<accession>A0ABY6LMW0</accession>
<gene>
    <name evidence="2" type="ORF">LAZ67_21002206</name>
</gene>
<keyword evidence="3" id="KW-1185">Reference proteome</keyword>
<evidence type="ECO:0000313" key="3">
    <source>
        <dbReference type="Proteomes" id="UP001235939"/>
    </source>
</evidence>
<feature type="compositionally biased region" description="Polar residues" evidence="1">
    <location>
        <begin position="481"/>
        <end position="538"/>
    </location>
</feature>
<evidence type="ECO:0000256" key="1">
    <source>
        <dbReference type="SAM" id="MobiDB-lite"/>
    </source>
</evidence>
<evidence type="ECO:0008006" key="4">
    <source>
        <dbReference type="Google" id="ProtNLM"/>
    </source>
</evidence>
<protein>
    <recommendedName>
        <fullName evidence="4">Retrotransposon gag domain-containing protein</fullName>
    </recommendedName>
</protein>
<organism evidence="2 3">
    <name type="scientific">Cordylochernes scorpioides</name>
    <dbReference type="NCBI Taxonomy" id="51811"/>
    <lineage>
        <taxon>Eukaryota</taxon>
        <taxon>Metazoa</taxon>
        <taxon>Ecdysozoa</taxon>
        <taxon>Arthropoda</taxon>
        <taxon>Chelicerata</taxon>
        <taxon>Arachnida</taxon>
        <taxon>Pseudoscorpiones</taxon>
        <taxon>Cheliferoidea</taxon>
        <taxon>Chernetidae</taxon>
        <taxon>Cordylochernes</taxon>
    </lineage>
</organism>
<proteinExistence type="predicted"/>
<reference evidence="2 3" key="1">
    <citation type="submission" date="2022-01" db="EMBL/GenBank/DDBJ databases">
        <title>A chromosomal length assembly of Cordylochernes scorpioides.</title>
        <authorList>
            <person name="Zeh D."/>
            <person name="Zeh J."/>
        </authorList>
    </citation>
    <scope>NUCLEOTIDE SEQUENCE [LARGE SCALE GENOMIC DNA]</scope>
    <source>
        <strain evidence="2">IN4F17</strain>
        <tissue evidence="2">Whole Body</tissue>
    </source>
</reference>
<name>A0ABY6LMW0_9ARAC</name>
<evidence type="ECO:0000313" key="2">
    <source>
        <dbReference type="EMBL" id="UYV82446.1"/>
    </source>
</evidence>